<evidence type="ECO:0000256" key="7">
    <source>
        <dbReference type="ARBA" id="ARBA00023212"/>
    </source>
</evidence>
<dbReference type="PANTHER" id="PTHR14885:SF3">
    <property type="entry name" value="CILIA- AND FLAGELLA-ASSOCIATED PROTEIN 44"/>
    <property type="match status" value="1"/>
</dbReference>
<sequence>MTLCVPLQMESSVCQFDTDLLQLHLDSQLKQDDLQLLTLFQEMLLLKQFEKREGEELQERLNVCIQEEKNISAKNRFIHISKLEEYNELLELKRSNIAKLQEREKALTAAFKASLGENNPFQEFLTKVFRKKIKGVKKKEGNEGDGRKQNPWDSI</sequence>
<feature type="region of interest" description="Disordered" evidence="10">
    <location>
        <begin position="136"/>
        <end position="155"/>
    </location>
</feature>
<evidence type="ECO:0000256" key="2">
    <source>
        <dbReference type="ARBA" id="ARBA00004245"/>
    </source>
</evidence>
<keyword evidence="5" id="KW-0677">Repeat</keyword>
<dbReference type="Proteomes" id="UP001434883">
    <property type="component" value="Unassembled WGS sequence"/>
</dbReference>
<evidence type="ECO:0000313" key="12">
    <source>
        <dbReference type="Proteomes" id="UP001434883"/>
    </source>
</evidence>
<reference evidence="11 12" key="1">
    <citation type="submission" date="2021-06" db="EMBL/GenBank/DDBJ databases">
        <authorList>
            <person name="Palmer J.M."/>
        </authorList>
    </citation>
    <scope>NUCLEOTIDE SEQUENCE [LARGE SCALE GENOMIC DNA]</scope>
    <source>
        <strain evidence="11 12">XC_2019</strain>
        <tissue evidence="11">Muscle</tissue>
    </source>
</reference>
<evidence type="ECO:0000256" key="4">
    <source>
        <dbReference type="ARBA" id="ARBA00022574"/>
    </source>
</evidence>
<keyword evidence="3" id="KW-0963">Cytoplasm</keyword>
<evidence type="ECO:0000256" key="6">
    <source>
        <dbReference type="ARBA" id="ARBA00023054"/>
    </source>
</evidence>
<feature type="compositionally biased region" description="Basic and acidic residues" evidence="10">
    <location>
        <begin position="138"/>
        <end position="155"/>
    </location>
</feature>
<evidence type="ECO:0000313" key="11">
    <source>
        <dbReference type="EMBL" id="MEQ2195070.1"/>
    </source>
</evidence>
<keyword evidence="12" id="KW-1185">Reference proteome</keyword>
<comment type="subcellular location">
    <subcellularLocation>
        <location evidence="1">Cell projection</location>
        <location evidence="1">Cilium</location>
    </subcellularLocation>
    <subcellularLocation>
        <location evidence="2">Cytoplasm</location>
        <location evidence="2">Cytoskeleton</location>
    </subcellularLocation>
</comment>
<proteinExistence type="predicted"/>
<evidence type="ECO:0000256" key="5">
    <source>
        <dbReference type="ARBA" id="ARBA00022737"/>
    </source>
</evidence>
<organism evidence="11 12">
    <name type="scientific">Xenoophorus captivus</name>
    <dbReference type="NCBI Taxonomy" id="1517983"/>
    <lineage>
        <taxon>Eukaryota</taxon>
        <taxon>Metazoa</taxon>
        <taxon>Chordata</taxon>
        <taxon>Craniata</taxon>
        <taxon>Vertebrata</taxon>
        <taxon>Euteleostomi</taxon>
        <taxon>Actinopterygii</taxon>
        <taxon>Neopterygii</taxon>
        <taxon>Teleostei</taxon>
        <taxon>Neoteleostei</taxon>
        <taxon>Acanthomorphata</taxon>
        <taxon>Ovalentaria</taxon>
        <taxon>Atherinomorphae</taxon>
        <taxon>Cyprinodontiformes</taxon>
        <taxon>Goodeidae</taxon>
        <taxon>Xenoophorus</taxon>
    </lineage>
</organism>
<evidence type="ECO:0000256" key="1">
    <source>
        <dbReference type="ARBA" id="ARBA00004138"/>
    </source>
</evidence>
<keyword evidence="6 9" id="KW-0175">Coiled coil</keyword>
<protein>
    <submittedName>
        <fullName evidence="11">Uncharacterized protein</fullName>
    </submittedName>
</protein>
<accession>A0ABV0QGX1</accession>
<feature type="coiled-coil region" evidence="9">
    <location>
        <begin position="83"/>
        <end position="110"/>
    </location>
</feature>
<evidence type="ECO:0000256" key="10">
    <source>
        <dbReference type="SAM" id="MobiDB-lite"/>
    </source>
</evidence>
<keyword evidence="4" id="KW-0853">WD repeat</keyword>
<evidence type="ECO:0000256" key="9">
    <source>
        <dbReference type="SAM" id="Coils"/>
    </source>
</evidence>
<gene>
    <name evidence="11" type="ORF">XENOCAPTIV_007055</name>
</gene>
<comment type="caution">
    <text evidence="11">The sequence shown here is derived from an EMBL/GenBank/DDBJ whole genome shotgun (WGS) entry which is preliminary data.</text>
</comment>
<keyword evidence="7" id="KW-0206">Cytoskeleton</keyword>
<evidence type="ECO:0000256" key="3">
    <source>
        <dbReference type="ARBA" id="ARBA00022490"/>
    </source>
</evidence>
<dbReference type="PANTHER" id="PTHR14885">
    <property type="entry name" value="CILIA- AND FLAGELLA-ASSOCIATED PROTEIN 43-RELATED"/>
    <property type="match status" value="1"/>
</dbReference>
<dbReference type="EMBL" id="JAHRIN010010197">
    <property type="protein sequence ID" value="MEQ2195070.1"/>
    <property type="molecule type" value="Genomic_DNA"/>
</dbReference>
<evidence type="ECO:0000256" key="8">
    <source>
        <dbReference type="ARBA" id="ARBA00023273"/>
    </source>
</evidence>
<name>A0ABV0QGX1_9TELE</name>
<keyword evidence="8" id="KW-0966">Cell projection</keyword>